<dbReference type="SUPFAM" id="SSF63446">
    <property type="entry name" value="Type I dockerin domain"/>
    <property type="match status" value="1"/>
</dbReference>
<proteinExistence type="predicted"/>
<dbReference type="InterPro" id="IPR016134">
    <property type="entry name" value="Dockerin_dom"/>
</dbReference>
<dbReference type="EMBL" id="FNWV01000007">
    <property type="protein sequence ID" value="SEH69535.1"/>
    <property type="molecule type" value="Genomic_DNA"/>
</dbReference>
<protein>
    <submittedName>
        <fullName evidence="3">Fn3 associated</fullName>
    </submittedName>
</protein>
<sequence>MIITAFTFADHVPLLTTGADNEKAVVINEICTKNTTAAAPDGNFYDFVELYNPTDKAVSLSGYSLSDDVDTPDKYVFPENAVIAAGGFYVVYCDVKDDTAIEGTKFGLSKNGDTLLLSDANGNKIEYIEIPALADNTSYGRLPDGSDSFGVMKELSPDSSNPESGFMISVPTPSFSQGSGFYDTDFKLSLSVPEGYNIYYTLDGSDPTVNSKRYESPISVYDKSSEENVYSAITDVNFSDYTAPEKPVDKAMIVRAIAEDTKGNISPIVSNTYFIGYPENDYTRNMRVISLVTDPDNLFDYEKGIYVNGKGADSESGLSNYIMSGKEWERPANITVFENGKASYSANIGIRIRGGTSRESAQKSFTLNARSEYGPRKMDHDFFNGKLKNVKGKVIDSFDSISLRNGGNDTKTKLHDRLNQELAADRNFGTLMQTECVLFIDGEFWGLYNITEKIDEEFIADHYKVKSNDVICVKSDTPHDTEIMDIYQQISDIEYNTDSGDIYDNFAEIIDMKGFMNYMAVELIIGNVDSGFNNTAFWKTRTVDSTNPYADGKLRLVLYDTESGQGIYGGSAEADNLFETKTLSGGWNYDILFDMLNKSEKARTEFMRIYFDLCNENYRADNVLRRLEELYSVYKAPMADTFDRFSYECYTSEGELDADAEGKFEFETNRLRDYWKVRAKYAKSQLIEYLGDKVSSETYQVTLDNNADQGCIQFNTLTLDCAESKWQGDYSQGLPITLKAVPKSGYKFLRWDISGADFTSGSAASAEAVLEPVDSNVVIKAVYAPDTQITELLWGDANCDGEVDLSDAVLIMQSIANPNKYDVSGTAASAITEKGKIQADVDTTVKGLTGNDALKIQKYLLRIINSLEPTE</sequence>
<organism evidence="3 4">
    <name type="scientific">Ruminococcus flavefaciens</name>
    <dbReference type="NCBI Taxonomy" id="1265"/>
    <lineage>
        <taxon>Bacteria</taxon>
        <taxon>Bacillati</taxon>
        <taxon>Bacillota</taxon>
        <taxon>Clostridia</taxon>
        <taxon>Eubacteriales</taxon>
        <taxon>Oscillospiraceae</taxon>
        <taxon>Ruminococcus</taxon>
    </lineage>
</organism>
<dbReference type="SUPFAM" id="SSF74853">
    <property type="entry name" value="Lamin A/C globular tail domain"/>
    <property type="match status" value="1"/>
</dbReference>
<dbReference type="PROSITE" id="PS51766">
    <property type="entry name" value="DOCKERIN"/>
    <property type="match status" value="1"/>
</dbReference>
<evidence type="ECO:0000259" key="1">
    <source>
        <dbReference type="PROSITE" id="PS51766"/>
    </source>
</evidence>
<dbReference type="InterPro" id="IPR001322">
    <property type="entry name" value="Lamin_tail_dom"/>
</dbReference>
<dbReference type="CDD" id="cd14256">
    <property type="entry name" value="Dockerin_I"/>
    <property type="match status" value="1"/>
</dbReference>
<dbReference type="InterPro" id="IPR044060">
    <property type="entry name" value="Bacterial_rp_domain"/>
</dbReference>
<reference evidence="3 4" key="1">
    <citation type="submission" date="2016-10" db="EMBL/GenBank/DDBJ databases">
        <authorList>
            <person name="de Groot N.N."/>
        </authorList>
    </citation>
    <scope>NUCLEOTIDE SEQUENCE [LARGE SCALE GENOMIC DNA]</scope>
    <source>
        <strain evidence="3 4">YAD2003</strain>
    </source>
</reference>
<evidence type="ECO:0000313" key="3">
    <source>
        <dbReference type="EMBL" id="SEH69535.1"/>
    </source>
</evidence>
<name>A0A1H6KDG0_RUMFL</name>
<gene>
    <name evidence="3" type="ORF">SAMN02910265_02186</name>
</gene>
<dbReference type="InterPro" id="IPR026876">
    <property type="entry name" value="Fn3_assoc_repeat"/>
</dbReference>
<dbReference type="Pfam" id="PF13287">
    <property type="entry name" value="Fn3_assoc"/>
    <property type="match status" value="1"/>
</dbReference>
<feature type="domain" description="Dockerin" evidence="1">
    <location>
        <begin position="790"/>
        <end position="869"/>
    </location>
</feature>
<dbReference type="InterPro" id="IPR036415">
    <property type="entry name" value="Lamin_tail_dom_sf"/>
</dbReference>
<evidence type="ECO:0000313" key="4">
    <source>
        <dbReference type="Proteomes" id="UP000183190"/>
    </source>
</evidence>
<evidence type="ECO:0000259" key="2">
    <source>
        <dbReference type="PROSITE" id="PS51841"/>
    </source>
</evidence>
<dbReference type="Pfam" id="PF08757">
    <property type="entry name" value="CotH"/>
    <property type="match status" value="1"/>
</dbReference>
<dbReference type="Pfam" id="PF18998">
    <property type="entry name" value="Flg_new_2"/>
    <property type="match status" value="1"/>
</dbReference>
<dbReference type="Proteomes" id="UP000183190">
    <property type="component" value="Unassembled WGS sequence"/>
</dbReference>
<dbReference type="GO" id="GO:0000272">
    <property type="term" value="P:polysaccharide catabolic process"/>
    <property type="evidence" value="ECO:0007669"/>
    <property type="project" value="InterPro"/>
</dbReference>
<dbReference type="PROSITE" id="PS51841">
    <property type="entry name" value="LTD"/>
    <property type="match status" value="1"/>
</dbReference>
<dbReference type="Gene3D" id="1.10.1330.10">
    <property type="entry name" value="Dockerin domain"/>
    <property type="match status" value="1"/>
</dbReference>
<feature type="domain" description="LTD" evidence="2">
    <location>
        <begin position="16"/>
        <end position="141"/>
    </location>
</feature>
<dbReference type="InterPro" id="IPR014867">
    <property type="entry name" value="Spore_coat_CotH_CotH2/3/7"/>
</dbReference>
<dbReference type="Gene3D" id="2.60.40.1260">
    <property type="entry name" value="Lamin Tail domain"/>
    <property type="match status" value="1"/>
</dbReference>
<accession>A0A1H6KDG0</accession>
<dbReference type="Pfam" id="PF00932">
    <property type="entry name" value="LTD"/>
    <property type="match status" value="1"/>
</dbReference>
<dbReference type="InterPro" id="IPR036439">
    <property type="entry name" value="Dockerin_dom_sf"/>
</dbReference>
<dbReference type="AlphaFoldDB" id="A0A1H6KDG0"/>